<evidence type="ECO:0000313" key="3">
    <source>
        <dbReference type="Proteomes" id="UP000825935"/>
    </source>
</evidence>
<organism evidence="2 3">
    <name type="scientific">Ceratopteris richardii</name>
    <name type="common">Triangle waterfern</name>
    <dbReference type="NCBI Taxonomy" id="49495"/>
    <lineage>
        <taxon>Eukaryota</taxon>
        <taxon>Viridiplantae</taxon>
        <taxon>Streptophyta</taxon>
        <taxon>Embryophyta</taxon>
        <taxon>Tracheophyta</taxon>
        <taxon>Polypodiopsida</taxon>
        <taxon>Polypodiidae</taxon>
        <taxon>Polypodiales</taxon>
        <taxon>Pteridineae</taxon>
        <taxon>Pteridaceae</taxon>
        <taxon>Parkerioideae</taxon>
        <taxon>Ceratopteris</taxon>
    </lineage>
</organism>
<evidence type="ECO:0008006" key="4">
    <source>
        <dbReference type="Google" id="ProtNLM"/>
    </source>
</evidence>
<name>A0A8T2Q6F6_CERRI</name>
<reference evidence="2" key="1">
    <citation type="submission" date="2021-08" db="EMBL/GenBank/DDBJ databases">
        <title>WGS assembly of Ceratopteris richardii.</title>
        <authorList>
            <person name="Marchant D.B."/>
            <person name="Chen G."/>
            <person name="Jenkins J."/>
            <person name="Shu S."/>
            <person name="Leebens-Mack J."/>
            <person name="Grimwood J."/>
            <person name="Schmutz J."/>
            <person name="Soltis P."/>
            <person name="Soltis D."/>
            <person name="Chen Z.-H."/>
        </authorList>
    </citation>
    <scope>NUCLEOTIDE SEQUENCE</scope>
    <source>
        <strain evidence="2">Whitten #5841</strain>
        <tissue evidence="2">Leaf</tissue>
    </source>
</reference>
<evidence type="ECO:0000256" key="1">
    <source>
        <dbReference type="SAM" id="SignalP"/>
    </source>
</evidence>
<dbReference type="AlphaFoldDB" id="A0A8T2Q6F6"/>
<dbReference type="Proteomes" id="UP000825935">
    <property type="component" value="Chromosome 37"/>
</dbReference>
<gene>
    <name evidence="2" type="ORF">KP509_37G011300</name>
</gene>
<dbReference type="EMBL" id="CM035442">
    <property type="protein sequence ID" value="KAH7279225.1"/>
    <property type="molecule type" value="Genomic_DNA"/>
</dbReference>
<accession>A0A8T2Q6F6</accession>
<evidence type="ECO:0000313" key="2">
    <source>
        <dbReference type="EMBL" id="KAH7279225.1"/>
    </source>
</evidence>
<protein>
    <recommendedName>
        <fullName evidence="4">Secreted protein</fullName>
    </recommendedName>
</protein>
<proteinExistence type="predicted"/>
<keyword evidence="3" id="KW-1185">Reference proteome</keyword>
<feature type="chain" id="PRO_5035817322" description="Secreted protein" evidence="1">
    <location>
        <begin position="18"/>
        <end position="198"/>
    </location>
</feature>
<keyword evidence="1" id="KW-0732">Signal</keyword>
<comment type="caution">
    <text evidence="2">The sequence shown here is derived from an EMBL/GenBank/DDBJ whole genome shotgun (WGS) entry which is preliminary data.</text>
</comment>
<sequence>MSTFLVLILSRFRSLSGQGFLPQASKSPSGIISTLSHCYTVFVLSEITASSNLSEAHDSFSARRCGIYRILVFRCENLQTLQRNAKVSFKILRGLRSSIRKKARQEEICLVVYLNLRSLLKKPCSSGKRDQQARKNYKCSFIFGACHLHQVQLLFFSQLTHEHMQDSTLIQLMISLSEEKEQKMHQFVDDCVNDTDVG</sequence>
<feature type="signal peptide" evidence="1">
    <location>
        <begin position="1"/>
        <end position="17"/>
    </location>
</feature>